<protein>
    <submittedName>
        <fullName evidence="6">Flagellar P-ring protein</fullName>
    </submittedName>
</protein>
<keyword evidence="6" id="KW-0282">Flagellum</keyword>
<dbReference type="KEGG" id="gaw:V144x_49850"/>
<evidence type="ECO:0000256" key="5">
    <source>
        <dbReference type="SAM" id="MobiDB-lite"/>
    </source>
</evidence>
<dbReference type="GO" id="GO:0030288">
    <property type="term" value="C:outer membrane-bounded periplasmic space"/>
    <property type="evidence" value="ECO:0007669"/>
    <property type="project" value="InterPro"/>
</dbReference>
<evidence type="ECO:0000313" key="7">
    <source>
        <dbReference type="Proteomes" id="UP000318704"/>
    </source>
</evidence>
<dbReference type="InterPro" id="IPR001782">
    <property type="entry name" value="Flag_FlgI"/>
</dbReference>
<organism evidence="6 7">
    <name type="scientific">Gimesia aquarii</name>
    <dbReference type="NCBI Taxonomy" id="2527964"/>
    <lineage>
        <taxon>Bacteria</taxon>
        <taxon>Pseudomonadati</taxon>
        <taxon>Planctomycetota</taxon>
        <taxon>Planctomycetia</taxon>
        <taxon>Planctomycetales</taxon>
        <taxon>Planctomycetaceae</taxon>
        <taxon>Gimesia</taxon>
    </lineage>
</organism>
<feature type="region of interest" description="Disordered" evidence="5">
    <location>
        <begin position="474"/>
        <end position="494"/>
    </location>
</feature>
<dbReference type="PANTHER" id="PTHR30381:SF0">
    <property type="entry name" value="FLAGELLAR P-RING PROTEIN"/>
    <property type="match status" value="1"/>
</dbReference>
<keyword evidence="3" id="KW-0732">Signal</keyword>
<dbReference type="GO" id="GO:0005198">
    <property type="term" value="F:structural molecule activity"/>
    <property type="evidence" value="ECO:0007669"/>
    <property type="project" value="InterPro"/>
</dbReference>
<evidence type="ECO:0000256" key="2">
    <source>
        <dbReference type="ARBA" id="ARBA00004117"/>
    </source>
</evidence>
<keyword evidence="6" id="KW-0969">Cilium</keyword>
<evidence type="ECO:0000256" key="3">
    <source>
        <dbReference type="ARBA" id="ARBA00022729"/>
    </source>
</evidence>
<gene>
    <name evidence="6" type="primary">flgI_3</name>
    <name evidence="6" type="ORF">V144x_49850</name>
</gene>
<dbReference type="AlphaFoldDB" id="A0A517W2I8"/>
<dbReference type="PRINTS" id="PR01010">
    <property type="entry name" value="FLGPRINGFLGI"/>
</dbReference>
<accession>A0A517W2I8</accession>
<keyword evidence="4" id="KW-0975">Bacterial flagellum</keyword>
<dbReference type="InterPro" id="IPR016024">
    <property type="entry name" value="ARM-type_fold"/>
</dbReference>
<comment type="function">
    <text evidence="1">Assembles around the rod to form the L-ring and probably protects the motor/basal body from shearing forces during rotation.</text>
</comment>
<dbReference type="Gene3D" id="1.25.10.10">
    <property type="entry name" value="Leucine-rich Repeat Variant"/>
    <property type="match status" value="1"/>
</dbReference>
<dbReference type="PANTHER" id="PTHR30381">
    <property type="entry name" value="FLAGELLAR P-RING PERIPLASMIC PROTEIN FLGI"/>
    <property type="match status" value="1"/>
</dbReference>
<dbReference type="EMBL" id="CP037920">
    <property type="protein sequence ID" value="QDT99474.1"/>
    <property type="molecule type" value="Genomic_DNA"/>
</dbReference>
<evidence type="ECO:0000256" key="1">
    <source>
        <dbReference type="ARBA" id="ARBA00002591"/>
    </source>
</evidence>
<reference evidence="6 7" key="1">
    <citation type="submission" date="2019-03" db="EMBL/GenBank/DDBJ databases">
        <title>Deep-cultivation of Planctomycetes and their phenomic and genomic characterization uncovers novel biology.</title>
        <authorList>
            <person name="Wiegand S."/>
            <person name="Jogler M."/>
            <person name="Boedeker C."/>
            <person name="Pinto D."/>
            <person name="Vollmers J."/>
            <person name="Rivas-Marin E."/>
            <person name="Kohn T."/>
            <person name="Peeters S.H."/>
            <person name="Heuer A."/>
            <person name="Rast P."/>
            <person name="Oberbeckmann S."/>
            <person name="Bunk B."/>
            <person name="Jeske O."/>
            <person name="Meyerdierks A."/>
            <person name="Storesund J.E."/>
            <person name="Kallscheuer N."/>
            <person name="Luecker S."/>
            <person name="Lage O.M."/>
            <person name="Pohl T."/>
            <person name="Merkel B.J."/>
            <person name="Hornburger P."/>
            <person name="Mueller R.-W."/>
            <person name="Bruemmer F."/>
            <person name="Labrenz M."/>
            <person name="Spormann A.M."/>
            <person name="Op den Camp H."/>
            <person name="Overmann J."/>
            <person name="Amann R."/>
            <person name="Jetten M.S.M."/>
            <person name="Mascher T."/>
            <person name="Medema M.H."/>
            <person name="Devos D.P."/>
            <person name="Kaster A.-K."/>
            <person name="Ovreas L."/>
            <person name="Rohde M."/>
            <person name="Galperin M.Y."/>
            <person name="Jogler C."/>
        </authorList>
    </citation>
    <scope>NUCLEOTIDE SEQUENCE [LARGE SCALE GENOMIC DNA]</scope>
    <source>
        <strain evidence="6 7">V144</strain>
    </source>
</reference>
<dbReference type="SUPFAM" id="SSF48371">
    <property type="entry name" value="ARM repeat"/>
    <property type="match status" value="1"/>
</dbReference>
<feature type="region of interest" description="Disordered" evidence="5">
    <location>
        <begin position="618"/>
        <end position="682"/>
    </location>
</feature>
<keyword evidence="6" id="KW-0966">Cell projection</keyword>
<dbReference type="Pfam" id="PF02119">
    <property type="entry name" value="FlgI"/>
    <property type="match status" value="1"/>
</dbReference>
<dbReference type="GO" id="GO:0009428">
    <property type="term" value="C:bacterial-type flagellum basal body, distal rod, P ring"/>
    <property type="evidence" value="ECO:0007669"/>
    <property type="project" value="InterPro"/>
</dbReference>
<feature type="compositionally biased region" description="Basic and acidic residues" evidence="5">
    <location>
        <begin position="670"/>
        <end position="682"/>
    </location>
</feature>
<dbReference type="GO" id="GO:0071973">
    <property type="term" value="P:bacterial-type flagellum-dependent cell motility"/>
    <property type="evidence" value="ECO:0007669"/>
    <property type="project" value="InterPro"/>
</dbReference>
<proteinExistence type="predicted"/>
<evidence type="ECO:0000256" key="4">
    <source>
        <dbReference type="ARBA" id="ARBA00023143"/>
    </source>
</evidence>
<comment type="subcellular location">
    <subcellularLocation>
        <location evidence="2">Bacterial flagellum basal body</location>
    </subcellularLocation>
</comment>
<evidence type="ECO:0000313" key="6">
    <source>
        <dbReference type="EMBL" id="QDT99474.1"/>
    </source>
</evidence>
<dbReference type="Proteomes" id="UP000318704">
    <property type="component" value="Chromosome"/>
</dbReference>
<name>A0A517W2I8_9PLAN</name>
<dbReference type="InterPro" id="IPR011989">
    <property type="entry name" value="ARM-like"/>
</dbReference>
<sequence>MIECCPKMISVEKLPFENDYFSHKRGRAVKSSVNLFVIVLVVAAGISGCQKLNLSPSDWLHPASLRSQSPDEETSEIEDFAETKVETPFIGDYTQITGKNLIALEGVGLVTGLKGTGGNPPPSVHREALLREMRRRNVKNPNHILRSPSTALVIVKAYLPPLIRKGEKFDVEVYLPGNSEATSLEGGWLMESYLAEQAMIQGRGLLKGHILAKARGSILIPPISNEDRKKAVAGILRRGRILAGGVSVTEDRNLALYLRNDFKSIRNAMRIADRIGGRFHHFDRYGIEEPLAEAKTDKKVVLKLKPRYKHNDSRYLQVVRKIAFRETDVAQRVRMQRLTEEIKIPELSERAAIQLEAIGKKSIPILKSALKSPLLEVRFHAAVALAYLDDGSGLKDLAEAAREEPAFRVYALAAMSAIDEPEAHIYLRELMSMTSAETRYGAFRALWTLDKNDPFIRGEDMNGQFMLHVLQTELESPSQDDPNQKEGAPKNGGPMVHITHRKHPEVVLFGSQQEFRVPIAVRAGDVLITGAPGVDQLIVSKYAVGEKDQRKKVSKNIAVVIRTAVEMGASYPDIAQMILQAHQQGNIEGQVEIDALPEGGRLYYRPVEEDALMALKSGEMKSSKSKKKKSARVGNENMVPNIFHSGAPRKKTSSKSSADSSEIGEVTLSDSRKSKSSDDDGKFIKQSTFKDWFRYFNK</sequence>